<organism evidence="4 6">
    <name type="scientific">Prevotella communis</name>
    <dbReference type="NCBI Taxonomy" id="2913614"/>
    <lineage>
        <taxon>Bacteria</taxon>
        <taxon>Pseudomonadati</taxon>
        <taxon>Bacteroidota</taxon>
        <taxon>Bacteroidia</taxon>
        <taxon>Bacteroidales</taxon>
        <taxon>Prevotellaceae</taxon>
        <taxon>Prevotella</taxon>
    </lineage>
</organism>
<dbReference type="EMBL" id="FNIW01000005">
    <property type="protein sequence ID" value="SDN93041.1"/>
    <property type="molecule type" value="Genomic_DNA"/>
</dbReference>
<keyword evidence="1" id="KW-0812">Transmembrane</keyword>
<feature type="domain" description="DUF4350" evidence="2">
    <location>
        <begin position="41"/>
        <end position="231"/>
    </location>
</feature>
<sequence length="395" mass="44578">MTNRTKFIIGILVLLGIVFAIEFRTSPKFVWIPTFSHTDGQPFGCMLFDSVMHSSMPQGYSVTKKTVWQLQRDSTFKEPKSILVATEDPMGKEDVGELLALVQRGHTVLLAAKSLAVLCDTLHISSVFNSSAFNISKFAGKNIEKGALRWKGKRGNYRHHPLAVSAYAQLIPNTFEGNDSVVCDTLLAFSGYEAISQAIDGEGERPVALSFKRGRGELIIVSAPLLFTNYMTISGQGSLLQARLMDRLKAHPVIRMESYVSGTAMTETSLFYVMLKHPPLRWALYLSILALLLFCVFTARRRQRVIPVVRKPENRNLEFVCLIGSLYWQQHDNAGLLAKKLAYATEEIRRQNVRISAEDEQLLSEIREYAYGNYVIPDKTLKYYVNELNRILQSL</sequence>
<evidence type="ECO:0000313" key="6">
    <source>
        <dbReference type="Proteomes" id="UP000199134"/>
    </source>
</evidence>
<accession>A0A1G7SIK4</accession>
<evidence type="ECO:0000313" key="4">
    <source>
        <dbReference type="EMBL" id="SDN93041.1"/>
    </source>
</evidence>
<dbReference type="OrthoDB" id="1111222at2"/>
<dbReference type="InterPro" id="IPR025646">
    <property type="entry name" value="DUF4350"/>
</dbReference>
<dbReference type="Proteomes" id="UP000199134">
    <property type="component" value="Unassembled WGS sequence"/>
</dbReference>
<dbReference type="AlphaFoldDB" id="A0A1H0FEQ5"/>
<protein>
    <recommendedName>
        <fullName evidence="2">DUF4350 domain-containing protein</fullName>
    </recommendedName>
</protein>
<evidence type="ECO:0000313" key="3">
    <source>
        <dbReference type="EMBL" id="SDG22828.1"/>
    </source>
</evidence>
<name>A0A1H0FEQ5_9BACT</name>
<evidence type="ECO:0000313" key="5">
    <source>
        <dbReference type="Proteomes" id="UP000198779"/>
    </source>
</evidence>
<gene>
    <name evidence="4" type="ORF">SAMN04487900_105136</name>
    <name evidence="3" type="ORF">SAMN04487901_101331</name>
</gene>
<feature type="transmembrane region" description="Helical" evidence="1">
    <location>
        <begin position="282"/>
        <end position="300"/>
    </location>
</feature>
<evidence type="ECO:0000256" key="1">
    <source>
        <dbReference type="SAM" id="Phobius"/>
    </source>
</evidence>
<dbReference type="Pfam" id="PF14258">
    <property type="entry name" value="DUF4350"/>
    <property type="match status" value="1"/>
</dbReference>
<dbReference type="EMBL" id="FNCQ01000001">
    <property type="protein sequence ID" value="SDG22828.1"/>
    <property type="molecule type" value="Genomic_DNA"/>
</dbReference>
<dbReference type="Proteomes" id="UP000198779">
    <property type="component" value="Unassembled WGS sequence"/>
</dbReference>
<evidence type="ECO:0000259" key="2">
    <source>
        <dbReference type="Pfam" id="PF14258"/>
    </source>
</evidence>
<reference evidence="4 5" key="2">
    <citation type="submission" date="2016-10" db="EMBL/GenBank/DDBJ databases">
        <authorList>
            <person name="Varghese N."/>
            <person name="Submissions S."/>
        </authorList>
    </citation>
    <scope>NUCLEOTIDE SEQUENCE</scope>
    <source>
        <strain evidence="4">BP1-145</strain>
        <strain evidence="5">BP1-148</strain>
    </source>
</reference>
<keyword evidence="1" id="KW-1133">Transmembrane helix</keyword>
<keyword evidence="5" id="KW-1185">Reference proteome</keyword>
<dbReference type="RefSeq" id="WP_091814142.1">
    <property type="nucleotide sequence ID" value="NZ_FNCQ01000001.1"/>
</dbReference>
<dbReference type="STRING" id="645274.SAMN04487901_101331"/>
<reference evidence="3 6" key="1">
    <citation type="submission" date="2016-10" db="EMBL/GenBank/DDBJ databases">
        <authorList>
            <person name="de Groot N.N."/>
        </authorList>
    </citation>
    <scope>NUCLEOTIDE SEQUENCE [LARGE SCALE GENOMIC DNA]</scope>
    <source>
        <strain evidence="6">BP1-145</strain>
        <strain evidence="3">BP1-148</strain>
    </source>
</reference>
<proteinExistence type="predicted"/>
<keyword evidence="1" id="KW-0472">Membrane</keyword>
<accession>A0A1H0FEQ5</accession>